<dbReference type="InterPro" id="IPR011048">
    <property type="entry name" value="Haem_d1_sf"/>
</dbReference>
<dbReference type="RefSeq" id="WP_188368329.1">
    <property type="nucleotide sequence ID" value="NZ_BMDT01000012.1"/>
</dbReference>
<feature type="region of interest" description="Disordered" evidence="1">
    <location>
        <begin position="215"/>
        <end position="240"/>
    </location>
</feature>
<evidence type="ECO:0000256" key="1">
    <source>
        <dbReference type="SAM" id="MobiDB-lite"/>
    </source>
</evidence>
<sequence length="344" mass="39531">MNTKKRHHLIIGLFFVFITCLFFFLHFLQDKDRDSFLQIEQHYPEIAKALIKDVHYKIPNLEETLTIETKSKKVQIGKDMVPQGLTFSEDYGFISAYSEGKKYHSVIYVLDKKTGKHLKTIVLPDTPHLGGLAYDPVGKNLWMTTETTDDGAQLSALSIKQIEEDHFEKTKKAITYQHQIALTDLSKASFLAYYESNLVVGHFKKENEGTLVSYPLNDEGLPEQAKQNNPAETRGADSKKEKAEIIEKLQGVTFYQDQILFSQSYGQTASQLFFTKNNLEKDPTAYTEKDFTDVVEFPPYLEQIVAHDNRLYVLFESSALPYRHKLKTIPIDEVLVFDLTKLKK</sequence>
<feature type="transmembrane region" description="Helical" evidence="2">
    <location>
        <begin position="9"/>
        <end position="28"/>
    </location>
</feature>
<comment type="caution">
    <text evidence="3">The sequence shown here is derived from an EMBL/GenBank/DDBJ whole genome shotgun (WGS) entry which is preliminary data.</text>
</comment>
<organism evidence="3 4">
    <name type="scientific">Enterococcus alcedinis</name>
    <dbReference type="NCBI Taxonomy" id="1274384"/>
    <lineage>
        <taxon>Bacteria</taxon>
        <taxon>Bacillati</taxon>
        <taxon>Bacillota</taxon>
        <taxon>Bacilli</taxon>
        <taxon>Lactobacillales</taxon>
        <taxon>Enterococcaceae</taxon>
        <taxon>Enterococcus</taxon>
    </lineage>
</organism>
<keyword evidence="2" id="KW-0472">Membrane</keyword>
<evidence type="ECO:0000313" key="4">
    <source>
        <dbReference type="Proteomes" id="UP000622610"/>
    </source>
</evidence>
<proteinExistence type="predicted"/>
<name>A0A917N567_9ENTE</name>
<dbReference type="SUPFAM" id="SSF51004">
    <property type="entry name" value="C-terminal (heme d1) domain of cytochrome cd1-nitrite reductase"/>
    <property type="match status" value="1"/>
</dbReference>
<dbReference type="AlphaFoldDB" id="A0A917N567"/>
<accession>A0A917N567</accession>
<reference evidence="3" key="1">
    <citation type="journal article" date="2014" name="Int. J. Syst. Evol. Microbiol.">
        <title>Complete genome sequence of Corynebacterium casei LMG S-19264T (=DSM 44701T), isolated from a smear-ripened cheese.</title>
        <authorList>
            <consortium name="US DOE Joint Genome Institute (JGI-PGF)"/>
            <person name="Walter F."/>
            <person name="Albersmeier A."/>
            <person name="Kalinowski J."/>
            <person name="Ruckert C."/>
        </authorList>
    </citation>
    <scope>NUCLEOTIDE SEQUENCE</scope>
    <source>
        <strain evidence="3">CCM 8433</strain>
    </source>
</reference>
<reference evidence="3" key="2">
    <citation type="submission" date="2020-09" db="EMBL/GenBank/DDBJ databases">
        <authorList>
            <person name="Sun Q."/>
            <person name="Sedlacek I."/>
        </authorList>
    </citation>
    <scope>NUCLEOTIDE SEQUENCE</scope>
    <source>
        <strain evidence="3">CCM 8433</strain>
    </source>
</reference>
<gene>
    <name evidence="3" type="ORF">GCM10011482_21540</name>
</gene>
<keyword evidence="4" id="KW-1185">Reference proteome</keyword>
<protein>
    <submittedName>
        <fullName evidence="3">Uncharacterized protein</fullName>
    </submittedName>
</protein>
<dbReference type="EMBL" id="BMDT01000012">
    <property type="protein sequence ID" value="GGI66500.1"/>
    <property type="molecule type" value="Genomic_DNA"/>
</dbReference>
<keyword evidence="2" id="KW-0812">Transmembrane</keyword>
<evidence type="ECO:0000256" key="2">
    <source>
        <dbReference type="SAM" id="Phobius"/>
    </source>
</evidence>
<keyword evidence="2" id="KW-1133">Transmembrane helix</keyword>
<evidence type="ECO:0000313" key="3">
    <source>
        <dbReference type="EMBL" id="GGI66500.1"/>
    </source>
</evidence>
<dbReference type="Proteomes" id="UP000622610">
    <property type="component" value="Unassembled WGS sequence"/>
</dbReference>